<name>A0A6H0KPE2_9BACE</name>
<evidence type="ECO:0000259" key="6">
    <source>
        <dbReference type="PROSITE" id="PS51898"/>
    </source>
</evidence>
<keyword evidence="3 5" id="KW-0238">DNA-binding</keyword>
<dbReference type="GO" id="GO:0006310">
    <property type="term" value="P:DNA recombination"/>
    <property type="evidence" value="ECO:0007669"/>
    <property type="project" value="UniProtKB-KW"/>
</dbReference>
<dbReference type="EMBL" id="CP050831">
    <property type="protein sequence ID" value="QIU94257.1"/>
    <property type="molecule type" value="Genomic_DNA"/>
</dbReference>
<dbReference type="Gene3D" id="1.10.150.130">
    <property type="match status" value="1"/>
</dbReference>
<evidence type="ECO:0000256" key="1">
    <source>
        <dbReference type="ARBA" id="ARBA00008857"/>
    </source>
</evidence>
<accession>A0A6H0KPE2</accession>
<dbReference type="AlphaFoldDB" id="A0A6H0KPE2"/>
<dbReference type="KEGG" id="bfc:BacF7301_08890"/>
<evidence type="ECO:0000256" key="2">
    <source>
        <dbReference type="ARBA" id="ARBA00022908"/>
    </source>
</evidence>
<keyword evidence="9" id="KW-1185">Reference proteome</keyword>
<evidence type="ECO:0000256" key="3">
    <source>
        <dbReference type="ARBA" id="ARBA00023125"/>
    </source>
</evidence>
<reference evidence="8 9" key="1">
    <citation type="submission" date="2020-03" db="EMBL/GenBank/DDBJ databases">
        <title>Genomic analysis of Bacteroides faecium CBA7301.</title>
        <authorList>
            <person name="Kim J."/>
            <person name="Roh S.W."/>
        </authorList>
    </citation>
    <scope>NUCLEOTIDE SEQUENCE [LARGE SCALE GENOMIC DNA]</scope>
    <source>
        <strain evidence="8 9">CBA7301</strain>
    </source>
</reference>
<proteinExistence type="inferred from homology"/>
<dbReference type="PANTHER" id="PTHR30349">
    <property type="entry name" value="PHAGE INTEGRASE-RELATED"/>
    <property type="match status" value="1"/>
</dbReference>
<dbReference type="Gene3D" id="1.10.443.10">
    <property type="entry name" value="Intergrase catalytic core"/>
    <property type="match status" value="1"/>
</dbReference>
<organism evidence="8 9">
    <name type="scientific">Bacteroides faecium</name>
    <dbReference type="NCBI Taxonomy" id="2715212"/>
    <lineage>
        <taxon>Bacteria</taxon>
        <taxon>Pseudomonadati</taxon>
        <taxon>Bacteroidota</taxon>
        <taxon>Bacteroidia</taxon>
        <taxon>Bacteroidales</taxon>
        <taxon>Bacteroidaceae</taxon>
        <taxon>Bacteroides</taxon>
    </lineage>
</organism>
<dbReference type="GO" id="GO:0015074">
    <property type="term" value="P:DNA integration"/>
    <property type="evidence" value="ECO:0007669"/>
    <property type="project" value="UniProtKB-KW"/>
</dbReference>
<comment type="similarity">
    <text evidence="1">Belongs to the 'phage' integrase family.</text>
</comment>
<dbReference type="Pfam" id="PF00589">
    <property type="entry name" value="Phage_integrase"/>
    <property type="match status" value="1"/>
</dbReference>
<keyword evidence="4" id="KW-0233">DNA recombination</keyword>
<evidence type="ECO:0000256" key="5">
    <source>
        <dbReference type="PROSITE-ProRule" id="PRU01248"/>
    </source>
</evidence>
<dbReference type="PANTHER" id="PTHR30349:SF41">
    <property type="entry name" value="INTEGRASE_RECOMBINASE PROTEIN MJ0367-RELATED"/>
    <property type="match status" value="1"/>
</dbReference>
<dbReference type="InterPro" id="IPR013762">
    <property type="entry name" value="Integrase-like_cat_sf"/>
</dbReference>
<protein>
    <submittedName>
        <fullName evidence="8">Tyrosine-type recombinase/integrase</fullName>
    </submittedName>
</protein>
<dbReference type="InterPro" id="IPR002104">
    <property type="entry name" value="Integrase_catalytic"/>
</dbReference>
<dbReference type="InterPro" id="IPR050090">
    <property type="entry name" value="Tyrosine_recombinase_XerCD"/>
</dbReference>
<feature type="domain" description="Tyr recombinase" evidence="6">
    <location>
        <begin position="217"/>
        <end position="402"/>
    </location>
</feature>
<dbReference type="GO" id="GO:0003677">
    <property type="term" value="F:DNA binding"/>
    <property type="evidence" value="ECO:0007669"/>
    <property type="project" value="UniProtKB-UniRule"/>
</dbReference>
<evidence type="ECO:0000313" key="9">
    <source>
        <dbReference type="Proteomes" id="UP000501780"/>
    </source>
</evidence>
<dbReference type="CDD" id="cd01188">
    <property type="entry name" value="INT_RitA_C_like"/>
    <property type="match status" value="1"/>
</dbReference>
<feature type="domain" description="Core-binding (CB)" evidence="7">
    <location>
        <begin position="110"/>
        <end position="194"/>
    </location>
</feature>
<keyword evidence="2" id="KW-0229">DNA integration</keyword>
<evidence type="ECO:0000313" key="8">
    <source>
        <dbReference type="EMBL" id="QIU94257.1"/>
    </source>
</evidence>
<dbReference type="InterPro" id="IPR011010">
    <property type="entry name" value="DNA_brk_join_enz"/>
</dbReference>
<dbReference type="PROSITE" id="PS51898">
    <property type="entry name" value="TYR_RECOMBINASE"/>
    <property type="match status" value="1"/>
</dbReference>
<dbReference type="InterPro" id="IPR010998">
    <property type="entry name" value="Integrase_recombinase_N"/>
</dbReference>
<sequence>MNYVSQDLNSFDLLIKRACLYLSEDLSYSPATIEVYHKFWRRLSHFMMDLSYSKYDKSVGEEFILFTLGKKEPLQYNRFQKNLVRSVKFITEFSTGNKITVMPEVEDFSSNIGVLINTFLLYRETENRLSPRTRHDDRLYLSKFIHYLNAIGILEVKQLHLKIVIDFLQSLNTSQRAMRSSCIVRLRKMFSYWYDQNIITVNLARQMPNDIYRQQAKLPSVYTKSEITAMLDNIDHSSGQGKRDYAILLLLSRYGLRASDVCLLELKNIRWEENVIIISQYKTGIHLELPLLKEVGEAIIDYLKYGRPKTSLPNIFLKLKSPYGQMSSGSIYDAVNKAMRFAGIKPNCRKHGSHIFRHTLASLLLKEQSVLPVISEVLGHTSTDSTKTYIRIDIDSLRKCTLEVPTVESNFYIQKGGCFYE</sequence>
<dbReference type="PROSITE" id="PS51900">
    <property type="entry name" value="CB"/>
    <property type="match status" value="1"/>
</dbReference>
<dbReference type="Proteomes" id="UP000501780">
    <property type="component" value="Chromosome"/>
</dbReference>
<evidence type="ECO:0000256" key="4">
    <source>
        <dbReference type="ARBA" id="ARBA00023172"/>
    </source>
</evidence>
<evidence type="ECO:0000259" key="7">
    <source>
        <dbReference type="PROSITE" id="PS51900"/>
    </source>
</evidence>
<dbReference type="SUPFAM" id="SSF56349">
    <property type="entry name" value="DNA breaking-rejoining enzymes"/>
    <property type="match status" value="1"/>
</dbReference>
<gene>
    <name evidence="8" type="ORF">BacF7301_08890</name>
</gene>
<dbReference type="RefSeq" id="WP_167962068.1">
    <property type="nucleotide sequence ID" value="NZ_CP050831.1"/>
</dbReference>
<dbReference type="InterPro" id="IPR044068">
    <property type="entry name" value="CB"/>
</dbReference>